<dbReference type="Proteomes" id="UP000313359">
    <property type="component" value="Unassembled WGS sequence"/>
</dbReference>
<dbReference type="STRING" id="1328759.A0A5C2S3J1"/>
<dbReference type="EMBL" id="ML122281">
    <property type="protein sequence ID" value="RPD57419.1"/>
    <property type="molecule type" value="Genomic_DNA"/>
</dbReference>
<dbReference type="InterPro" id="IPR032675">
    <property type="entry name" value="LRR_dom_sf"/>
</dbReference>
<proteinExistence type="predicted"/>
<dbReference type="OrthoDB" id="2750697at2759"/>
<reference evidence="1" key="1">
    <citation type="journal article" date="2018" name="Genome Biol. Evol.">
        <title>Genomics and development of Lentinus tigrinus, a white-rot wood-decaying mushroom with dimorphic fruiting bodies.</title>
        <authorList>
            <person name="Wu B."/>
            <person name="Xu Z."/>
            <person name="Knudson A."/>
            <person name="Carlson A."/>
            <person name="Chen N."/>
            <person name="Kovaka S."/>
            <person name="LaButti K."/>
            <person name="Lipzen A."/>
            <person name="Pennachio C."/>
            <person name="Riley R."/>
            <person name="Schakwitz W."/>
            <person name="Umezawa K."/>
            <person name="Ohm R.A."/>
            <person name="Grigoriev I.V."/>
            <person name="Nagy L.G."/>
            <person name="Gibbons J."/>
            <person name="Hibbett D."/>
        </authorList>
    </citation>
    <scope>NUCLEOTIDE SEQUENCE [LARGE SCALE GENOMIC DNA]</scope>
    <source>
        <strain evidence="1">ALCF2SS1-6</strain>
    </source>
</reference>
<keyword evidence="2" id="KW-1185">Reference proteome</keyword>
<evidence type="ECO:0008006" key="3">
    <source>
        <dbReference type="Google" id="ProtNLM"/>
    </source>
</evidence>
<dbReference type="SUPFAM" id="SSF52047">
    <property type="entry name" value="RNI-like"/>
    <property type="match status" value="1"/>
</dbReference>
<protein>
    <recommendedName>
        <fullName evidence="3">F-box domain-containing protein</fullName>
    </recommendedName>
</protein>
<sequence>MFSKPITEGEWAYFHRFAARVRELQVSGNASQGLNRVEDSTWCTLARHPLNGPLFPRIERLINLRFSSPITSITQFSLFLSPCLRHVGLDMSVYTTRILPQEQVTMFILEVASIVSQLESLTIRGDDILGLEFWKLSSLHRLTVEPPSRPTRSIIQSLMGFKHLRSLSMHLTGETYSLDNEAMGEGFLQLRELHLSGSSDKIRSLLIISAPPSLESLDMEMRYESQDEQGDRRVDDLSFIYAILPPSMRCFRVVFHNTHLPRIHNAEWTHSPAFFDNLGSLPANIRRLSFHFYNLYAYVKDEHLQAFKATWPGLTAFMFTYGQKIRDLIPTEIVMTAPKVSTIAAFATNHPRLAQLALPAISCQSCSIPPLLDLPVAAHVKLITVPDFEPDDGLYELAVALDRLFPNLQLDTVDWEDTRAGVLRILLLGLQTGRQSVAGTVHGG</sequence>
<organism evidence="1 2">
    <name type="scientific">Lentinus tigrinus ALCF2SS1-6</name>
    <dbReference type="NCBI Taxonomy" id="1328759"/>
    <lineage>
        <taxon>Eukaryota</taxon>
        <taxon>Fungi</taxon>
        <taxon>Dikarya</taxon>
        <taxon>Basidiomycota</taxon>
        <taxon>Agaricomycotina</taxon>
        <taxon>Agaricomycetes</taxon>
        <taxon>Polyporales</taxon>
        <taxon>Polyporaceae</taxon>
        <taxon>Lentinus</taxon>
    </lineage>
</organism>
<accession>A0A5C2S3J1</accession>
<dbReference type="AlphaFoldDB" id="A0A5C2S3J1"/>
<name>A0A5C2S3J1_9APHY</name>
<evidence type="ECO:0000313" key="1">
    <source>
        <dbReference type="EMBL" id="RPD57419.1"/>
    </source>
</evidence>
<gene>
    <name evidence="1" type="ORF">L227DRAFT_655553</name>
</gene>
<dbReference type="Gene3D" id="3.80.10.10">
    <property type="entry name" value="Ribonuclease Inhibitor"/>
    <property type="match status" value="1"/>
</dbReference>
<evidence type="ECO:0000313" key="2">
    <source>
        <dbReference type="Proteomes" id="UP000313359"/>
    </source>
</evidence>